<dbReference type="SUPFAM" id="SSF52540">
    <property type="entry name" value="P-loop containing nucleoside triphosphate hydrolases"/>
    <property type="match status" value="1"/>
</dbReference>
<keyword evidence="2" id="KW-0547">Nucleotide-binding</keyword>
<dbReference type="InterPro" id="IPR003959">
    <property type="entry name" value="ATPase_AAA_core"/>
</dbReference>
<dbReference type="Proteomes" id="UP000318416">
    <property type="component" value="Unassembled WGS sequence"/>
</dbReference>
<dbReference type="Pfam" id="PF22977">
    <property type="entry name" value="WHD"/>
    <property type="match status" value="1"/>
</dbReference>
<dbReference type="RefSeq" id="WP_145795856.1">
    <property type="nucleotide sequence ID" value="NZ_BAAABR010000047.1"/>
</dbReference>
<dbReference type="EMBL" id="VIVR01000001">
    <property type="protein sequence ID" value="TWE21099.1"/>
    <property type="molecule type" value="Genomic_DNA"/>
</dbReference>
<comment type="similarity">
    <text evidence="1">Belongs to the AAA ATPase family.</text>
</comment>
<dbReference type="SMART" id="SM00382">
    <property type="entry name" value="AAA"/>
    <property type="match status" value="1"/>
</dbReference>
<dbReference type="GO" id="GO:0016887">
    <property type="term" value="F:ATP hydrolysis activity"/>
    <property type="evidence" value="ECO:0007669"/>
    <property type="project" value="InterPro"/>
</dbReference>
<dbReference type="PANTHER" id="PTHR23073">
    <property type="entry name" value="26S PROTEASOME REGULATORY SUBUNIT"/>
    <property type="match status" value="1"/>
</dbReference>
<organism evidence="5 6">
    <name type="scientific">Kitasatospora atroaurantiaca</name>
    <dbReference type="NCBI Taxonomy" id="285545"/>
    <lineage>
        <taxon>Bacteria</taxon>
        <taxon>Bacillati</taxon>
        <taxon>Actinomycetota</taxon>
        <taxon>Actinomycetes</taxon>
        <taxon>Kitasatosporales</taxon>
        <taxon>Streptomycetaceae</taxon>
        <taxon>Kitasatospora</taxon>
    </lineage>
</organism>
<keyword evidence="6" id="KW-1185">Reference proteome</keyword>
<name>A0A561EZR4_9ACTN</name>
<evidence type="ECO:0000256" key="1">
    <source>
        <dbReference type="ARBA" id="ARBA00006914"/>
    </source>
</evidence>
<dbReference type="AlphaFoldDB" id="A0A561EZR4"/>
<comment type="caution">
    <text evidence="5">The sequence shown here is derived from an EMBL/GenBank/DDBJ whole genome shotgun (WGS) entry which is preliminary data.</text>
</comment>
<gene>
    <name evidence="5" type="ORF">FB465_6266</name>
</gene>
<keyword evidence="3" id="KW-0067">ATP-binding</keyword>
<dbReference type="InterPro" id="IPR050221">
    <property type="entry name" value="26S_Proteasome_ATPase"/>
</dbReference>
<accession>A0A561EZR4</accession>
<dbReference type="InterPro" id="IPR003593">
    <property type="entry name" value="AAA+_ATPase"/>
</dbReference>
<dbReference type="OrthoDB" id="9802352at2"/>
<evidence type="ECO:0000313" key="5">
    <source>
        <dbReference type="EMBL" id="TWE21099.1"/>
    </source>
</evidence>
<reference evidence="5 6" key="1">
    <citation type="submission" date="2019-06" db="EMBL/GenBank/DDBJ databases">
        <title>Sequencing the genomes of 1000 actinobacteria strains.</title>
        <authorList>
            <person name="Klenk H.-P."/>
        </authorList>
    </citation>
    <scope>NUCLEOTIDE SEQUENCE [LARGE SCALE GENOMIC DNA]</scope>
    <source>
        <strain evidence="5 6">DSM 41649</strain>
    </source>
</reference>
<dbReference type="GO" id="GO:0005524">
    <property type="term" value="F:ATP binding"/>
    <property type="evidence" value="ECO:0007669"/>
    <property type="project" value="UniProtKB-KW"/>
</dbReference>
<protein>
    <submittedName>
        <fullName evidence="5">ATPase family protein associated with various cellular activities (AAA)</fullName>
    </submittedName>
</protein>
<dbReference type="Gene3D" id="3.40.50.300">
    <property type="entry name" value="P-loop containing nucleotide triphosphate hydrolases"/>
    <property type="match status" value="1"/>
</dbReference>
<dbReference type="Pfam" id="PF00004">
    <property type="entry name" value="AAA"/>
    <property type="match status" value="1"/>
</dbReference>
<evidence type="ECO:0000256" key="2">
    <source>
        <dbReference type="ARBA" id="ARBA00022741"/>
    </source>
</evidence>
<proteinExistence type="inferred from homology"/>
<evidence type="ECO:0000259" key="4">
    <source>
        <dbReference type="SMART" id="SM00382"/>
    </source>
</evidence>
<evidence type="ECO:0000256" key="3">
    <source>
        <dbReference type="ARBA" id="ARBA00022840"/>
    </source>
</evidence>
<feature type="domain" description="AAA+ ATPase" evidence="4">
    <location>
        <begin position="449"/>
        <end position="581"/>
    </location>
</feature>
<dbReference type="InterPro" id="IPR027417">
    <property type="entry name" value="P-loop_NTPase"/>
</dbReference>
<dbReference type="InterPro" id="IPR054472">
    <property type="entry name" value="WHD"/>
</dbReference>
<evidence type="ECO:0000313" key="6">
    <source>
        <dbReference type="Proteomes" id="UP000318416"/>
    </source>
</evidence>
<sequence length="670" mass="71452">MSGHLLERVALVEERVRRAVLARRSTDPDPDDPFRGLYLSDDAVRRILDEPSSVPAPDQVDAERLAAAEASATAGSRLRALERGFGLLPLDVELLLIALVPDLDGRFEQLYGYLNDDVTRRRPSIGLALALCGVPAAAASARGRLAATAPLVVRGLLLVEEPERPFLGRSLRVPDRVTAHLLGDDTPDPRLADLVSGIRQTAAPESRLGAALSAGLHLAYLREPADGSARGPAAEALLSSGRAALALDLSRLVRDPTPSEAVVAAGREAGLTDAGLVAGPVEALADRADLIRALTALPVPVLLTGRASWDPHWSAAAPLLVDVERLGAESRRALWRAALAHRAPDVDLAATAPFLLTPDQVERAATTAYQQAVLAGGPLTEAHLLHGARAQNSSGLERLARRIEPAVGWDDLVLPDAVLGQLRELAARARHRDQVLGDWAMRPGGGRGRGVMALFAGDSGTGKTMSAEVIAGALGLDLYTVDLATVVDKYVGETEKNLERIFTEAAGVNAVLLFDEADAIFGKRSEVKDAHDRYANVESAYLLQRMETFDGLAVLATNLRANLDEAFTRRLDLVVDFPLPDAEQRTALWERCLGPALPRGTDLDLAFCGRSFDLAGGDIRSAAVTAAYLAAEAGRPVAMADLVAAVAREYRKLGRLCLESEFGPYLRLVR</sequence>
<dbReference type="CDD" id="cd19481">
    <property type="entry name" value="RecA-like_protease"/>
    <property type="match status" value="1"/>
</dbReference>